<dbReference type="AlphaFoldDB" id="A0A930N6C6"/>
<keyword evidence="2" id="KW-0732">Signal</keyword>
<feature type="region of interest" description="Disordered" evidence="1">
    <location>
        <begin position="36"/>
        <end position="78"/>
    </location>
</feature>
<dbReference type="EMBL" id="JABZSQ010000205">
    <property type="protein sequence ID" value="MBF1415725.1"/>
    <property type="molecule type" value="Genomic_DNA"/>
</dbReference>
<gene>
    <name evidence="3" type="ORF">HXN33_09120</name>
</gene>
<comment type="caution">
    <text evidence="3">The sequence shown here is derived from an EMBL/GenBank/DDBJ whole genome shotgun (WGS) entry which is preliminary data.</text>
</comment>
<feature type="chain" id="PRO_5041193051" evidence="2">
    <location>
        <begin position="22"/>
        <end position="135"/>
    </location>
</feature>
<dbReference type="RefSeq" id="WP_219524000.1">
    <property type="nucleotide sequence ID" value="NZ_CAUOMI010000011.1"/>
</dbReference>
<evidence type="ECO:0000313" key="3">
    <source>
        <dbReference type="EMBL" id="MBF1415725.1"/>
    </source>
</evidence>
<name>A0A930N6C6_9BACT</name>
<reference evidence="3" key="1">
    <citation type="submission" date="2020-04" db="EMBL/GenBank/DDBJ databases">
        <title>Deep metagenomics examines the oral microbiome during advanced dental caries in children, revealing novel taxa and co-occurrences with host molecules.</title>
        <authorList>
            <person name="Baker J.L."/>
            <person name="Morton J.T."/>
            <person name="Dinis M."/>
            <person name="Alvarez R."/>
            <person name="Tran N.C."/>
            <person name="Knight R."/>
            <person name="Edlund A."/>
        </authorList>
    </citation>
    <scope>NUCLEOTIDE SEQUENCE</scope>
    <source>
        <strain evidence="3">JCVI_25_bin.9</strain>
    </source>
</reference>
<feature type="compositionally biased region" description="Low complexity" evidence="1">
    <location>
        <begin position="54"/>
        <end position="65"/>
    </location>
</feature>
<evidence type="ECO:0000256" key="2">
    <source>
        <dbReference type="SAM" id="SignalP"/>
    </source>
</evidence>
<feature type="signal peptide" evidence="2">
    <location>
        <begin position="1"/>
        <end position="21"/>
    </location>
</feature>
<protein>
    <submittedName>
        <fullName evidence="3">Uncharacterized protein</fullName>
    </submittedName>
</protein>
<sequence length="135" mass="14538">MRKIRMKVLVVMSVICLSASAQTEYSGIAGASPRLVRAHGRSTERVVKQTPAPKKTTTKTTTRTTTRIDDDDESAADEVRDGFRSVSRGVGHAVKDGAKSVGKATRKIGQGGKNFFKKLGKGISDAFKPDTVDEK</sequence>
<proteinExistence type="predicted"/>
<accession>A0A930N6C6</accession>
<evidence type="ECO:0000256" key="1">
    <source>
        <dbReference type="SAM" id="MobiDB-lite"/>
    </source>
</evidence>
<organism evidence="3 4">
    <name type="scientific">Prevotella histicola</name>
    <dbReference type="NCBI Taxonomy" id="470565"/>
    <lineage>
        <taxon>Bacteria</taxon>
        <taxon>Pseudomonadati</taxon>
        <taxon>Bacteroidota</taxon>
        <taxon>Bacteroidia</taxon>
        <taxon>Bacteroidales</taxon>
        <taxon>Prevotellaceae</taxon>
        <taxon>Prevotella</taxon>
    </lineage>
</organism>
<evidence type="ECO:0000313" key="4">
    <source>
        <dbReference type="Proteomes" id="UP000757461"/>
    </source>
</evidence>
<dbReference type="Proteomes" id="UP000757461">
    <property type="component" value="Unassembled WGS sequence"/>
</dbReference>